<gene>
    <name evidence="1" type="ORF">CTOB1V02_LOCUS6412</name>
</gene>
<organism evidence="1">
    <name type="scientific">Cyprideis torosa</name>
    <dbReference type="NCBI Taxonomy" id="163714"/>
    <lineage>
        <taxon>Eukaryota</taxon>
        <taxon>Metazoa</taxon>
        <taxon>Ecdysozoa</taxon>
        <taxon>Arthropoda</taxon>
        <taxon>Crustacea</taxon>
        <taxon>Oligostraca</taxon>
        <taxon>Ostracoda</taxon>
        <taxon>Podocopa</taxon>
        <taxon>Podocopida</taxon>
        <taxon>Cytherocopina</taxon>
        <taxon>Cytheroidea</taxon>
        <taxon>Cytherideidae</taxon>
        <taxon>Cyprideis</taxon>
    </lineage>
</organism>
<dbReference type="AlphaFoldDB" id="A0A7R8WBK0"/>
<sequence length="90" mass="10369">MRAARFSRFRRFVWFKVNHLHGSDILVPKICLVQGKSFARFKHPGSEDLFGSRYMTTCVTCPRQYPWLGDYRGAGGDTTDIYRPEIIPAA</sequence>
<dbReference type="EMBL" id="OB661576">
    <property type="protein sequence ID" value="CAD7228531.1"/>
    <property type="molecule type" value="Genomic_DNA"/>
</dbReference>
<proteinExistence type="predicted"/>
<reference evidence="1" key="1">
    <citation type="submission" date="2020-11" db="EMBL/GenBank/DDBJ databases">
        <authorList>
            <person name="Tran Van P."/>
        </authorList>
    </citation>
    <scope>NUCLEOTIDE SEQUENCE</scope>
</reference>
<name>A0A7R8WBK0_9CRUS</name>
<evidence type="ECO:0000313" key="1">
    <source>
        <dbReference type="EMBL" id="CAD7228531.1"/>
    </source>
</evidence>
<accession>A0A7R8WBK0</accession>
<protein>
    <submittedName>
        <fullName evidence="1">Uncharacterized protein</fullName>
    </submittedName>
</protein>